<accession>A0A3G5A0K1</accession>
<evidence type="ECO:0000256" key="1">
    <source>
        <dbReference type="SAM" id="MobiDB-lite"/>
    </source>
</evidence>
<gene>
    <name evidence="2" type="ORF">Faunusvirus11_2</name>
</gene>
<reference evidence="2" key="1">
    <citation type="submission" date="2018-10" db="EMBL/GenBank/DDBJ databases">
        <title>Hidden diversity of soil giant viruses.</title>
        <authorList>
            <person name="Schulz F."/>
            <person name="Alteio L."/>
            <person name="Goudeau D."/>
            <person name="Ryan E.M."/>
            <person name="Malmstrom R.R."/>
            <person name="Blanchard J."/>
            <person name="Woyke T."/>
        </authorList>
    </citation>
    <scope>NUCLEOTIDE SEQUENCE</scope>
    <source>
        <strain evidence="2">FNV1</strain>
    </source>
</reference>
<evidence type="ECO:0000313" key="2">
    <source>
        <dbReference type="EMBL" id="AYV79363.1"/>
    </source>
</evidence>
<feature type="compositionally biased region" description="Acidic residues" evidence="1">
    <location>
        <begin position="263"/>
        <end position="276"/>
    </location>
</feature>
<sequence>MTSVNRSNSNKKLVALNIFDSSRKRRRDCKKSPEYKASILHKNKPALKHIAKKARYTAGECVIHSLDDGKSQCSVIIGAHDDNYYPVRELVPDAKKSGTYVLTGERKFIAIPDTALKVPGLEICSDCKMETEFSKKKWQDQNAGYLSTLQIFFQTDKSFRFPAAPVLPIVPILSVVPKDDDKQNKPIVNLGELLSSMPFINVLIHKPNSPGKDEKYKTEADKEYDQYLKNVAIKDKSDKDEKDKSGKDEKNDVQDVRNVFDDTNMDADDEDEESDDLVVLRTKSKRRIADEDEENKDDEDKNEYGDAEVDCLDIDSDPSFECKDNDPSFESKSGLRIYKKQFAEFEKEIPTMLVEVLTKKNIQHYDILRTHHTVRGSKARFTIKYENDPAFRDTNICNANFRPAEMTVSPSLLDGTFNIVSLNYDGVSWYGSKIKKTNICPKGNITWVFETRKFARTSILVISGINKTKPELDYQGEIHAQIREHVEICAKENGYFVSVIGGISLYSSCARKRYFAMFMVTCMLP</sequence>
<protein>
    <submittedName>
        <fullName evidence="2">Uncharacterized protein</fullName>
    </submittedName>
</protein>
<organism evidence="2">
    <name type="scientific">Faunusvirus sp</name>
    <dbReference type="NCBI Taxonomy" id="2487766"/>
    <lineage>
        <taxon>Viruses</taxon>
        <taxon>Varidnaviria</taxon>
        <taxon>Bamfordvirae</taxon>
        <taxon>Nucleocytoviricota</taxon>
        <taxon>Megaviricetes</taxon>
        <taxon>Imitervirales</taxon>
        <taxon>Mimiviridae</taxon>
    </lineage>
</organism>
<feature type="region of interest" description="Disordered" evidence="1">
    <location>
        <begin position="229"/>
        <end position="309"/>
    </location>
</feature>
<proteinExistence type="predicted"/>
<feature type="compositionally biased region" description="Basic and acidic residues" evidence="1">
    <location>
        <begin position="229"/>
        <end position="260"/>
    </location>
</feature>
<name>A0A3G5A0K1_9VIRU</name>
<dbReference type="EMBL" id="MK072142">
    <property type="protein sequence ID" value="AYV79363.1"/>
    <property type="molecule type" value="Genomic_DNA"/>
</dbReference>